<protein>
    <recommendedName>
        <fullName evidence="3">SD-repeat containing protein B domain-containing protein</fullName>
    </recommendedName>
</protein>
<comment type="caution">
    <text evidence="1">The sequence shown here is derived from an EMBL/GenBank/DDBJ whole genome shotgun (WGS) entry which is preliminary data.</text>
</comment>
<organism evidence="1 2">
    <name type="scientific">Glaciimonas immobilis</name>
    <dbReference type="NCBI Taxonomy" id="728004"/>
    <lineage>
        <taxon>Bacteria</taxon>
        <taxon>Pseudomonadati</taxon>
        <taxon>Pseudomonadota</taxon>
        <taxon>Betaproteobacteria</taxon>
        <taxon>Burkholderiales</taxon>
        <taxon>Oxalobacteraceae</taxon>
        <taxon>Glaciimonas</taxon>
    </lineage>
</organism>
<dbReference type="SUPFAM" id="SSF49478">
    <property type="entry name" value="Cna protein B-type domain"/>
    <property type="match status" value="1"/>
</dbReference>
<dbReference type="RefSeq" id="WP_168054071.1">
    <property type="nucleotide sequence ID" value="NZ_JAAOZT010000003.1"/>
</dbReference>
<evidence type="ECO:0000313" key="2">
    <source>
        <dbReference type="Proteomes" id="UP000571084"/>
    </source>
</evidence>
<keyword evidence="2" id="KW-1185">Reference proteome</keyword>
<dbReference type="AlphaFoldDB" id="A0A840RVG5"/>
<dbReference type="Proteomes" id="UP000571084">
    <property type="component" value="Unassembled WGS sequence"/>
</dbReference>
<proteinExistence type="predicted"/>
<gene>
    <name evidence="1" type="ORF">HNR39_003446</name>
</gene>
<name>A0A840RVG5_9BURK</name>
<evidence type="ECO:0000313" key="1">
    <source>
        <dbReference type="EMBL" id="MBB5201593.1"/>
    </source>
</evidence>
<reference evidence="1 2" key="1">
    <citation type="submission" date="2020-08" db="EMBL/GenBank/DDBJ databases">
        <title>Genomic Encyclopedia of Type Strains, Phase IV (KMG-IV): sequencing the most valuable type-strain genomes for metagenomic binning, comparative biology and taxonomic classification.</title>
        <authorList>
            <person name="Goeker M."/>
        </authorList>
    </citation>
    <scope>NUCLEOTIDE SEQUENCE [LARGE SCALE GENOMIC DNA]</scope>
    <source>
        <strain evidence="1 2">DSM 23240</strain>
    </source>
</reference>
<dbReference type="EMBL" id="JACHHQ010000007">
    <property type="protein sequence ID" value="MBB5201593.1"/>
    <property type="molecule type" value="Genomic_DNA"/>
</dbReference>
<evidence type="ECO:0008006" key="3">
    <source>
        <dbReference type="Google" id="ProtNLM"/>
    </source>
</evidence>
<sequence length="901" mass="99042">MKSLEPKRYFRRYAATLILYFFLIGPGITLAETPVPTVTTFQSDDRSAILLDVRLDADVLAESMTAYQYGGQTFLPLEELAQLLTLAINTNPAQGTADGFILREARTFSLSLTQAKVTLNGQTQSFDPRQVSVHSGDIYIATTLLARWLPLDLEVNLSDLYLRVKPRERLPLQDRLDRQRLGAKITNQASTYQVPNYPRQALPYRLLGVPFIDQTLRLASSSGNGARQINANYTAYMTPDLLGMESALYVSSSQQKPTPDLRFTLGRNDPDAGLLGPLRARSVIFGSGVSTPSVANIGSTNLTGNSYGVMLSNRPLNQPTSFDRHTFQGDLPPGWDVELYFNNALVALQNSRADGRYSFDDLPLTYGENDFRLVFHGPLGQQRIENQRFLIDQTSTPPGMFYYNITAQRDDSGALRSVGQFEWGLNKYLMATGAVIHMPAGLLSNLPPQMYTSVGLRSFWQSFILSNNFSHSSNGGWLNDAELKTRIGSLAVSYNHLLFNKFSSQVFSNTSDPLQTRDNLRLDGALTTGFLPRLPMSVEFQRDKFLSGSSSLSVSARVSAYLDRTAISNQIIFQSAYNSSSANGNLQLSRRVGDLGLNGQLGYSIQPQAKLNSLTLSGDHRFGQAYLLTLGLARAVSSAETLYTAALNKSLGSYGLGLSASYSSHGTLTAGLQLFLAMGREPRQAQWHFDALPKANSGAASVRVFLDNNDNGILDAEDKLLPNVGITVNGNRSQSRTNAAGIAWLDHLPTRENVDIAIDSQTLEDPYWVSQRKGVRLILRPGTVAELDFPVIMTSDIDGTVYLVDKTKKRGLGDVVIEVLDLNHQLVTTITTSSDGYYTVPAVTHGLYYLQIAPWQFKQFDLADPGPRAVTVLPDGNLIEGVDFLLSKNRPALPRGDETGD</sequence>
<accession>A0A840RVG5</accession>